<accession>W2IQW7</accession>
<evidence type="ECO:0000313" key="1">
    <source>
        <dbReference type="EMBL" id="ETK83122.1"/>
    </source>
</evidence>
<protein>
    <submittedName>
        <fullName evidence="2">Uncharacterized protein</fullName>
    </submittedName>
</protein>
<name>W2IQW7_PHYNI</name>
<dbReference type="AlphaFoldDB" id="W2IQW7"/>
<gene>
    <name evidence="1" type="ORF">L915_11601</name>
    <name evidence="2" type="ORF">L916_11520</name>
</gene>
<proteinExistence type="predicted"/>
<dbReference type="Proteomes" id="UP000053864">
    <property type="component" value="Unassembled WGS sequence"/>
</dbReference>
<sequence length="39" mass="4365">MAWDSLLGANQPLSKREAFMTQAVRLFVLLGNFFPANPI</sequence>
<dbReference type="EMBL" id="KI687075">
    <property type="protein sequence ID" value="ETK83122.1"/>
    <property type="molecule type" value="Genomic_DNA"/>
</dbReference>
<dbReference type="EMBL" id="KI673761">
    <property type="protein sequence ID" value="ETL36510.1"/>
    <property type="molecule type" value="Genomic_DNA"/>
</dbReference>
<reference evidence="1" key="1">
    <citation type="submission" date="2013-11" db="EMBL/GenBank/DDBJ databases">
        <title>The Genome Sequence of Phytophthora parasitica CJ02B3.</title>
        <authorList>
            <consortium name="The Broad Institute Genomics Platform"/>
            <person name="Russ C."/>
            <person name="Tyler B."/>
            <person name="Panabieres F."/>
            <person name="Shan W."/>
            <person name="Tripathy S."/>
            <person name="Grunwald N."/>
            <person name="Machado M."/>
            <person name="Johnson C.S."/>
            <person name="Arredondo F."/>
            <person name="Hong C."/>
            <person name="Coffey M."/>
            <person name="Young S.K."/>
            <person name="Zeng Q."/>
            <person name="Gargeya S."/>
            <person name="Fitzgerald M."/>
            <person name="Abouelleil A."/>
            <person name="Alvarado L."/>
            <person name="Chapman S.B."/>
            <person name="Gainer-Dewar J."/>
            <person name="Goldberg J."/>
            <person name="Griggs A."/>
            <person name="Gujja S."/>
            <person name="Hansen M."/>
            <person name="Howarth C."/>
            <person name="Imamovic A."/>
            <person name="Ireland A."/>
            <person name="Larimer J."/>
            <person name="McCowan C."/>
            <person name="Murphy C."/>
            <person name="Pearson M."/>
            <person name="Poon T.W."/>
            <person name="Priest M."/>
            <person name="Roberts A."/>
            <person name="Saif S."/>
            <person name="Shea T."/>
            <person name="Sykes S."/>
            <person name="Wortman J."/>
            <person name="Nusbaum C."/>
            <person name="Birren B."/>
        </authorList>
    </citation>
    <scope>NUCLEOTIDE SEQUENCE [LARGE SCALE GENOMIC DNA]</scope>
    <source>
        <strain evidence="1">CJ02B3</strain>
    </source>
</reference>
<reference evidence="2" key="2">
    <citation type="submission" date="2013-11" db="EMBL/GenBank/DDBJ databases">
        <title>The Genome Sequence of Phytophthora parasitica CJ05E6.</title>
        <authorList>
            <consortium name="The Broad Institute Genomics Platform"/>
            <person name="Russ C."/>
            <person name="Tyler B."/>
            <person name="Panabieres F."/>
            <person name="Shan W."/>
            <person name="Tripathy S."/>
            <person name="Grunwald N."/>
            <person name="Machado M."/>
            <person name="Johnson C.S."/>
            <person name="Arredondo F."/>
            <person name="Hong C."/>
            <person name="Coffey M."/>
            <person name="Young S.K."/>
            <person name="Zeng Q."/>
            <person name="Gargeya S."/>
            <person name="Fitzgerald M."/>
            <person name="Abouelleil A."/>
            <person name="Alvarado L."/>
            <person name="Chapman S.B."/>
            <person name="Gainer-Dewar J."/>
            <person name="Goldberg J."/>
            <person name="Griggs A."/>
            <person name="Gujja S."/>
            <person name="Hansen M."/>
            <person name="Howarth C."/>
            <person name="Imamovic A."/>
            <person name="Ireland A."/>
            <person name="Larimer J."/>
            <person name="McCowan C."/>
            <person name="Murphy C."/>
            <person name="Pearson M."/>
            <person name="Poon T.W."/>
            <person name="Priest M."/>
            <person name="Roberts A."/>
            <person name="Saif S."/>
            <person name="Shea T."/>
            <person name="Sykes S."/>
            <person name="Wortman J."/>
            <person name="Nusbaum C."/>
            <person name="Birren B."/>
        </authorList>
    </citation>
    <scope>NUCLEOTIDE SEQUENCE [LARGE SCALE GENOMIC DNA]</scope>
    <source>
        <strain evidence="2">CJ05E6</strain>
    </source>
</reference>
<dbReference type="Proteomes" id="UP000053236">
    <property type="component" value="Unassembled WGS sequence"/>
</dbReference>
<evidence type="ECO:0000313" key="2">
    <source>
        <dbReference type="EMBL" id="ETL36510.1"/>
    </source>
</evidence>
<organism evidence="2">
    <name type="scientific">Phytophthora nicotianae</name>
    <name type="common">Potato buckeye rot agent</name>
    <name type="synonym">Phytophthora parasitica</name>
    <dbReference type="NCBI Taxonomy" id="4792"/>
    <lineage>
        <taxon>Eukaryota</taxon>
        <taxon>Sar</taxon>
        <taxon>Stramenopiles</taxon>
        <taxon>Oomycota</taxon>
        <taxon>Peronosporomycetes</taxon>
        <taxon>Peronosporales</taxon>
        <taxon>Peronosporaceae</taxon>
        <taxon>Phytophthora</taxon>
    </lineage>
</organism>